<dbReference type="EMBL" id="HACG01032897">
    <property type="protein sequence ID" value="CEK79762.1"/>
    <property type="molecule type" value="Transcribed_RNA"/>
</dbReference>
<dbReference type="AlphaFoldDB" id="A0A0B7AGI7"/>
<protein>
    <submittedName>
        <fullName evidence="1">Uncharacterized protein</fullName>
    </submittedName>
</protein>
<organism evidence="1">
    <name type="scientific">Arion vulgaris</name>
    <dbReference type="NCBI Taxonomy" id="1028688"/>
    <lineage>
        <taxon>Eukaryota</taxon>
        <taxon>Metazoa</taxon>
        <taxon>Spiralia</taxon>
        <taxon>Lophotrochozoa</taxon>
        <taxon>Mollusca</taxon>
        <taxon>Gastropoda</taxon>
        <taxon>Heterobranchia</taxon>
        <taxon>Euthyneura</taxon>
        <taxon>Panpulmonata</taxon>
        <taxon>Eupulmonata</taxon>
        <taxon>Stylommatophora</taxon>
        <taxon>Helicina</taxon>
        <taxon>Arionoidea</taxon>
        <taxon>Arionidae</taxon>
        <taxon>Arion</taxon>
    </lineage>
</organism>
<proteinExistence type="predicted"/>
<reference evidence="1" key="1">
    <citation type="submission" date="2014-12" db="EMBL/GenBank/DDBJ databases">
        <title>Insight into the proteome of Arion vulgaris.</title>
        <authorList>
            <person name="Aradska J."/>
            <person name="Bulat T."/>
            <person name="Smidak R."/>
            <person name="Sarate P."/>
            <person name="Gangsoo J."/>
            <person name="Sialana F."/>
            <person name="Bilban M."/>
            <person name="Lubec G."/>
        </authorList>
    </citation>
    <scope>NUCLEOTIDE SEQUENCE</scope>
    <source>
        <tissue evidence="1">Skin</tissue>
    </source>
</reference>
<evidence type="ECO:0000313" key="1">
    <source>
        <dbReference type="EMBL" id="CEK79762.1"/>
    </source>
</evidence>
<sequence length="51" mass="5916">MPNSSSLKIISLSVINIKIFKMDKTKQYTKGHKKHNSEVFIHIQISEWTVS</sequence>
<name>A0A0B7AGI7_9EUPU</name>
<gene>
    <name evidence="1" type="primary">ORF117328</name>
</gene>
<accession>A0A0B7AGI7</accession>